<dbReference type="PANTHER" id="PTHR45919:SF1">
    <property type="entry name" value="GDP-MAN:MAN(3)GLCNAC(2)-PP-DOL ALPHA-1,2-MANNOSYLTRANSFERASE"/>
    <property type="match status" value="1"/>
</dbReference>
<dbReference type="EC" id="2.4.1.131" evidence="4 14"/>
<keyword evidence="9 14" id="KW-0256">Endoplasmic reticulum</keyword>
<evidence type="ECO:0000256" key="11">
    <source>
        <dbReference type="ARBA" id="ARBA00023136"/>
    </source>
</evidence>
<feature type="compositionally biased region" description="Basic and acidic residues" evidence="15">
    <location>
        <begin position="77"/>
        <end position="94"/>
    </location>
</feature>
<dbReference type="OMA" id="ARLYGWV"/>
<feature type="non-terminal residue" evidence="18">
    <location>
        <position position="1"/>
    </location>
</feature>
<accession>A0A3E2GRT1</accession>
<comment type="caution">
    <text evidence="18">The sequence shown here is derived from an EMBL/GenBank/DDBJ whole genome shotgun (WGS) entry which is preliminary data.</text>
</comment>
<dbReference type="STRING" id="5539.A0A3E2GRT1"/>
<evidence type="ECO:0000256" key="2">
    <source>
        <dbReference type="ARBA" id="ARBA00004922"/>
    </source>
</evidence>
<keyword evidence="6 14" id="KW-0328">Glycosyltransferase</keyword>
<comment type="subcellular location">
    <subcellularLocation>
        <location evidence="1">Endoplasmic reticulum membrane</location>
        <topology evidence="1">Single-pass membrane protein</topology>
    </subcellularLocation>
</comment>
<keyword evidence="7 14" id="KW-0808">Transferase</keyword>
<feature type="domain" description="ALG11 mannosyltransferase N-terminal" evidence="17">
    <location>
        <begin position="119"/>
        <end position="328"/>
    </location>
</feature>
<keyword evidence="11 14" id="KW-0472">Membrane</keyword>
<dbReference type="Pfam" id="PF00534">
    <property type="entry name" value="Glycos_transf_1"/>
    <property type="match status" value="1"/>
</dbReference>
<sequence>MADTCKAPGVNDDMITLNFFGLGSKWSAIIFTLILGFTPLFLLLVGPKLFGYVGRRIGSSLRRKSAARKTQILQKVEEDEKTSAAKSENRRNSDDWENVEAYTTGTAKNGDRAEEEWNGIVGFFHPFCNAGGGGERVLWAAIRATQKRWPNAKVVVYTGDNDVDKAAILARVKSRFNIQLHPPTITFLYLTTRHWVLASTWPHFTLLGQSIGSLVLAWDAFSFLAPDIFIDTMGYAFASGLSKILFPDMPTGAYVHYPTISTDMLGSLDSSSPLGDKGVNAGKGAGTRGTAKRIYWELFAKMYSWVGSSVDVVVANSTWTKNHIQSLWGPWRKEFRKSAVGVLYPPVAVEELEKEVEVSEASEGKRESILLYIAQFRPEKNHTLILNAFSEFMATKTPATKRAKLVLIGSVRDDGDSKRVYELRLLANELHIKDNIEFHLDASWPEILDWLRRASVGVNGMWNEHFGIGVVEYQAAGLISVVHDSGGPKIDIVTAVDGGPTGFHANNATEFAQGFEEALSLKDKLAMRRRARISAKRFTEEEFAKGWIQVMQKLVSLQSSSSTSK</sequence>
<dbReference type="PANTHER" id="PTHR45919">
    <property type="entry name" value="GDP-MAN:MAN(3)GLCNAC(2)-PP-DOL ALPHA-1,2-MANNOSYLTRANSFERASE"/>
    <property type="match status" value="1"/>
</dbReference>
<dbReference type="FunFam" id="3.40.50.2000:FF:000168">
    <property type="entry name" value="Alpha-1,2-mannosyltransferase (Alg11), putative"/>
    <property type="match status" value="1"/>
</dbReference>
<comment type="pathway">
    <text evidence="2 14">Protein modification; protein glycosylation.</text>
</comment>
<evidence type="ECO:0000256" key="13">
    <source>
        <dbReference type="ARBA" id="ARBA00056799"/>
    </source>
</evidence>
<evidence type="ECO:0000256" key="4">
    <source>
        <dbReference type="ARBA" id="ARBA00012645"/>
    </source>
</evidence>
<keyword evidence="19" id="KW-1185">Reference proteome</keyword>
<reference evidence="18 19" key="1">
    <citation type="submission" date="2018-05" db="EMBL/GenBank/DDBJ databases">
        <title>Draft genome sequence of Scytalidium lignicola DSM 105466, a ubiquitous saprotrophic fungus.</title>
        <authorList>
            <person name="Buettner E."/>
            <person name="Gebauer A.M."/>
            <person name="Hofrichter M."/>
            <person name="Liers C."/>
            <person name="Kellner H."/>
        </authorList>
    </citation>
    <scope>NUCLEOTIDE SEQUENCE [LARGE SCALE GENOMIC DNA]</scope>
    <source>
        <strain evidence="18 19">DSM 105466</strain>
    </source>
</reference>
<evidence type="ECO:0000259" key="17">
    <source>
        <dbReference type="Pfam" id="PF15924"/>
    </source>
</evidence>
<keyword evidence="8 14" id="KW-0812">Transmembrane</keyword>
<evidence type="ECO:0000256" key="12">
    <source>
        <dbReference type="ARBA" id="ARBA00045065"/>
    </source>
</evidence>
<keyword evidence="10 14" id="KW-1133">Transmembrane helix</keyword>
<feature type="transmembrane region" description="Helical" evidence="14">
    <location>
        <begin position="26"/>
        <end position="46"/>
    </location>
</feature>
<dbReference type="Proteomes" id="UP000258309">
    <property type="component" value="Unassembled WGS sequence"/>
</dbReference>
<dbReference type="Gene3D" id="3.40.50.2000">
    <property type="entry name" value="Glycogen Phosphorylase B"/>
    <property type="match status" value="1"/>
</dbReference>
<feature type="non-terminal residue" evidence="18">
    <location>
        <position position="565"/>
    </location>
</feature>
<dbReference type="GO" id="GO:0004377">
    <property type="term" value="F:GDP-Man:Man(3)GlcNAc(2)-PP-Dol alpha-1,2-mannosyltransferase activity"/>
    <property type="evidence" value="ECO:0007669"/>
    <property type="project" value="UniProtKB-UniRule"/>
</dbReference>
<evidence type="ECO:0000313" key="18">
    <source>
        <dbReference type="EMBL" id="RFU23901.1"/>
    </source>
</evidence>
<dbReference type="InterPro" id="IPR031814">
    <property type="entry name" value="ALG11_N"/>
</dbReference>
<dbReference type="SUPFAM" id="SSF53756">
    <property type="entry name" value="UDP-Glycosyltransferase/glycogen phosphorylase"/>
    <property type="match status" value="1"/>
</dbReference>
<evidence type="ECO:0000256" key="15">
    <source>
        <dbReference type="SAM" id="MobiDB-lite"/>
    </source>
</evidence>
<comment type="similarity">
    <text evidence="3 14">Belongs to the glycosyltransferase group 1 family. Glycosyltransferase 4 subfamily.</text>
</comment>
<name>A0A3E2GRT1_SCYLI</name>
<comment type="catalytic activity">
    <reaction evidence="12 14">
        <text>an alpha-D-Man-(1-&gt;3)-[alpha-D-Man-(1-&gt;6)]-beta-D-Man-(1-&gt;4)-beta-D-GlcNAc-(1-&gt;4)-alpha-D-GlcNAc-diphospho-di-trans,poly-cis-dolichol + 2 GDP-alpha-D-mannose = an alpha-D-Man-(1-&gt;2)-alpha-D-Man-(1-&gt;2)-alpha-D-Man-(1-&gt;3)-[alpha-D-Man-(1-&gt;6)]-beta-D-Man-(1-&gt;4)-beta-D-GlcNAc-(1-&gt;4)-alpha-D-GlcNAc-diphospho-di-trans,poly-cis-dolichol + 2 GDP + 2 H(+)</text>
        <dbReference type="Rhea" id="RHEA:29523"/>
        <dbReference type="Rhea" id="RHEA-COMP:19515"/>
        <dbReference type="Rhea" id="RHEA-COMP:19516"/>
        <dbReference type="ChEBI" id="CHEBI:15378"/>
        <dbReference type="ChEBI" id="CHEBI:57527"/>
        <dbReference type="ChEBI" id="CHEBI:58189"/>
        <dbReference type="ChEBI" id="CHEBI:132511"/>
        <dbReference type="ChEBI" id="CHEBI:132515"/>
        <dbReference type="EC" id="2.4.1.131"/>
    </reaction>
    <physiologicalReaction direction="left-to-right" evidence="12 14">
        <dbReference type="Rhea" id="RHEA:29524"/>
    </physiologicalReaction>
</comment>
<evidence type="ECO:0000256" key="1">
    <source>
        <dbReference type="ARBA" id="ARBA00004389"/>
    </source>
</evidence>
<proteinExistence type="inferred from homology"/>
<dbReference type="CDD" id="cd03806">
    <property type="entry name" value="GT4_ALG11-like"/>
    <property type="match status" value="1"/>
</dbReference>
<dbReference type="InterPro" id="IPR001296">
    <property type="entry name" value="Glyco_trans_1"/>
</dbReference>
<evidence type="ECO:0000256" key="9">
    <source>
        <dbReference type="ARBA" id="ARBA00022824"/>
    </source>
</evidence>
<dbReference type="Pfam" id="PF15924">
    <property type="entry name" value="ALG11_N"/>
    <property type="match status" value="1"/>
</dbReference>
<dbReference type="GO" id="GO:0005789">
    <property type="term" value="C:endoplasmic reticulum membrane"/>
    <property type="evidence" value="ECO:0007669"/>
    <property type="project" value="UniProtKB-SubCell"/>
</dbReference>
<feature type="region of interest" description="Disordered" evidence="15">
    <location>
        <begin position="77"/>
        <end position="108"/>
    </location>
</feature>
<evidence type="ECO:0000256" key="10">
    <source>
        <dbReference type="ARBA" id="ARBA00022989"/>
    </source>
</evidence>
<evidence type="ECO:0000313" key="19">
    <source>
        <dbReference type="Proteomes" id="UP000258309"/>
    </source>
</evidence>
<evidence type="ECO:0000256" key="3">
    <source>
        <dbReference type="ARBA" id="ARBA00009481"/>
    </source>
</evidence>
<dbReference type="AlphaFoldDB" id="A0A3E2GRT1"/>
<evidence type="ECO:0000256" key="5">
    <source>
        <dbReference type="ARBA" id="ARBA00022018"/>
    </source>
</evidence>
<evidence type="ECO:0000256" key="6">
    <source>
        <dbReference type="ARBA" id="ARBA00022676"/>
    </source>
</evidence>
<dbReference type="OrthoDB" id="2276068at2759"/>
<organism evidence="18 19">
    <name type="scientific">Scytalidium lignicola</name>
    <name type="common">Hyphomycete</name>
    <dbReference type="NCBI Taxonomy" id="5539"/>
    <lineage>
        <taxon>Eukaryota</taxon>
        <taxon>Fungi</taxon>
        <taxon>Dikarya</taxon>
        <taxon>Ascomycota</taxon>
        <taxon>Pezizomycotina</taxon>
        <taxon>Leotiomycetes</taxon>
        <taxon>Leotiomycetes incertae sedis</taxon>
        <taxon>Scytalidium</taxon>
    </lineage>
</organism>
<dbReference type="EMBL" id="NCSJ02000566">
    <property type="protein sequence ID" value="RFU23901.1"/>
    <property type="molecule type" value="Genomic_DNA"/>
</dbReference>
<feature type="domain" description="Glycosyl transferase family 1" evidence="16">
    <location>
        <begin position="363"/>
        <end position="530"/>
    </location>
</feature>
<gene>
    <name evidence="18" type="ORF">B7463_g12435</name>
</gene>
<dbReference type="InterPro" id="IPR038013">
    <property type="entry name" value="ALG11"/>
</dbReference>
<comment type="function">
    <text evidence="13 14">GDP-Man:Man(3)GlcNAc(2)-PP-Dol alpha-1,2-mannosyltransferase that operates in the biosynthetic pathway of dolichol-linked oligosaccharides, the glycan precursors employed in protein asparagine (N)-glycosylation. The assembly of dolichol-linked oligosaccharides begins on the cytosolic side of the endoplasmic reticulum membrane and finishes in its lumen. The sequential addition of sugars to dolichol pyrophosphate produces dolichol-linked oligosaccharides containing fourteen sugars, including two GlcNAcs, nine mannoses and three glucoses. Once assembled, the oligosaccharide is transferred from the lipid to nascent proteins by oligosaccharyltransferases. Catalyzes, on the cytoplasmic face of the endoplasmic reticulum, the addition of the fourth and fifth mannose residues to the dolichol-linked oligosaccharide chain, to produce Man(5)GlcNAc(2)-PP-dolichol core oligosaccharide.</text>
</comment>
<evidence type="ECO:0000256" key="14">
    <source>
        <dbReference type="RuleBase" id="RU367051"/>
    </source>
</evidence>
<evidence type="ECO:0000256" key="8">
    <source>
        <dbReference type="ARBA" id="ARBA00022692"/>
    </source>
</evidence>
<evidence type="ECO:0000256" key="7">
    <source>
        <dbReference type="ARBA" id="ARBA00022679"/>
    </source>
</evidence>
<dbReference type="GO" id="GO:0006487">
    <property type="term" value="P:protein N-linked glycosylation"/>
    <property type="evidence" value="ECO:0007669"/>
    <property type="project" value="TreeGrafter"/>
</dbReference>
<protein>
    <recommendedName>
        <fullName evidence="5 14">GDP-Man:Man(3)GlcNAc(2)-PP-Dol alpha-1,2-mannosyltransferase</fullName>
        <ecNumber evidence="4 14">2.4.1.131</ecNumber>
    </recommendedName>
</protein>
<evidence type="ECO:0000259" key="16">
    <source>
        <dbReference type="Pfam" id="PF00534"/>
    </source>
</evidence>
<dbReference type="UniPathway" id="UPA00378"/>